<protein>
    <recommendedName>
        <fullName evidence="4">Rod shape-determining protein MreD</fullName>
    </recommendedName>
</protein>
<feature type="transmembrane region" description="Helical" evidence="1">
    <location>
        <begin position="31"/>
        <end position="54"/>
    </location>
</feature>
<evidence type="ECO:0000313" key="3">
    <source>
        <dbReference type="Proteomes" id="UP000176846"/>
    </source>
</evidence>
<keyword evidence="1" id="KW-0812">Transmembrane</keyword>
<evidence type="ECO:0008006" key="4">
    <source>
        <dbReference type="Google" id="ProtNLM"/>
    </source>
</evidence>
<sequence>MKKYQTGLLFFAVFFEPTLEAAMPAILPEVFRGISLFAALVVLMLLLLPGRWVLAAVMTAAAWRDIVLLAPYASTMLGVGLGLAVSMLLARILTNRSLPTHLIIIFSVYASFVFGEAVASLVAERWGYGSDLENYFKFWPLFINFVLVMVIFFLWHRRQSSVTNYNFYKLS</sequence>
<accession>A0A1F7UV29</accession>
<reference evidence="2 3" key="1">
    <citation type="journal article" date="2016" name="Nat. Commun.">
        <title>Thousands of microbial genomes shed light on interconnected biogeochemical processes in an aquifer system.</title>
        <authorList>
            <person name="Anantharaman K."/>
            <person name="Brown C.T."/>
            <person name="Hug L.A."/>
            <person name="Sharon I."/>
            <person name="Castelle C.J."/>
            <person name="Probst A.J."/>
            <person name="Thomas B.C."/>
            <person name="Singh A."/>
            <person name="Wilkins M.J."/>
            <person name="Karaoz U."/>
            <person name="Brodie E.L."/>
            <person name="Williams K.H."/>
            <person name="Hubbard S.S."/>
            <person name="Banfield J.F."/>
        </authorList>
    </citation>
    <scope>NUCLEOTIDE SEQUENCE [LARGE SCALE GENOMIC DNA]</scope>
</reference>
<proteinExistence type="predicted"/>
<comment type="caution">
    <text evidence="2">The sequence shown here is derived from an EMBL/GenBank/DDBJ whole genome shotgun (WGS) entry which is preliminary data.</text>
</comment>
<gene>
    <name evidence="2" type="ORF">A2936_01100</name>
</gene>
<feature type="transmembrane region" description="Helical" evidence="1">
    <location>
        <begin position="102"/>
        <end position="123"/>
    </location>
</feature>
<feature type="transmembrane region" description="Helical" evidence="1">
    <location>
        <begin position="66"/>
        <end position="90"/>
    </location>
</feature>
<dbReference type="EMBL" id="MGEK01000023">
    <property type="protein sequence ID" value="OGL82143.1"/>
    <property type="molecule type" value="Genomic_DNA"/>
</dbReference>
<name>A0A1F7UV29_9BACT</name>
<dbReference type="AlphaFoldDB" id="A0A1F7UV29"/>
<keyword evidence="1" id="KW-0472">Membrane</keyword>
<organism evidence="2 3">
    <name type="scientific">Candidatus Uhrbacteria bacterium RIFCSPLOWO2_01_FULL_47_25</name>
    <dbReference type="NCBI Taxonomy" id="1802402"/>
    <lineage>
        <taxon>Bacteria</taxon>
        <taxon>Candidatus Uhriibacteriota</taxon>
    </lineage>
</organism>
<feature type="transmembrane region" description="Helical" evidence="1">
    <location>
        <begin position="135"/>
        <end position="155"/>
    </location>
</feature>
<evidence type="ECO:0000313" key="2">
    <source>
        <dbReference type="EMBL" id="OGL82143.1"/>
    </source>
</evidence>
<evidence type="ECO:0000256" key="1">
    <source>
        <dbReference type="SAM" id="Phobius"/>
    </source>
</evidence>
<keyword evidence="1" id="KW-1133">Transmembrane helix</keyword>
<dbReference type="Proteomes" id="UP000176846">
    <property type="component" value="Unassembled WGS sequence"/>
</dbReference>